<evidence type="ECO:0000256" key="1">
    <source>
        <dbReference type="SAM" id="Phobius"/>
    </source>
</evidence>
<dbReference type="RefSeq" id="WP_112213278.1">
    <property type="nucleotide sequence ID" value="NZ_CABGGQ010000034.1"/>
</dbReference>
<evidence type="ECO:0000313" key="5">
    <source>
        <dbReference type="Proteomes" id="UP001075001"/>
    </source>
</evidence>
<dbReference type="OrthoDB" id="6581653at2"/>
<evidence type="ECO:0000313" key="4">
    <source>
        <dbReference type="Proteomes" id="UP000317374"/>
    </source>
</evidence>
<dbReference type="EMBL" id="JAPQEX020000001">
    <property type="protein sequence ID" value="MDG1644050.1"/>
    <property type="molecule type" value="Genomic_DNA"/>
</dbReference>
<dbReference type="Proteomes" id="UP001075001">
    <property type="component" value="Unassembled WGS sequence"/>
</dbReference>
<reference evidence="2" key="2">
    <citation type="submission" date="2023-03" db="EMBL/GenBank/DDBJ databases">
        <title>identification of new KPC variant in Klebsiella huaxiensis from the Hospital Sewage Samples in China.</title>
        <authorList>
            <person name="Wu Y."/>
        </authorList>
    </citation>
    <scope>NUCLEOTIDE SEQUENCE</scope>
    <source>
        <strain evidence="2">ZR-9</strain>
    </source>
</reference>
<proteinExistence type="predicted"/>
<gene>
    <name evidence="2" type="ORF">OXR69_019555</name>
    <name evidence="3" type="ORF">SB6422_02747</name>
</gene>
<protein>
    <submittedName>
        <fullName evidence="3">Uncharacterized protein</fullName>
    </submittedName>
</protein>
<reference evidence="3 4" key="1">
    <citation type="submission" date="2019-07" db="EMBL/GenBank/DDBJ databases">
        <authorList>
            <person name="Brisse S."/>
            <person name="Rodrigues C."/>
            <person name="Thorpe H."/>
        </authorList>
    </citation>
    <scope>NUCLEOTIDE SEQUENCE [LARGE SCALE GENOMIC DNA]</scope>
    <source>
        <strain evidence="3">SB6422</strain>
    </source>
</reference>
<evidence type="ECO:0000313" key="2">
    <source>
        <dbReference type="EMBL" id="MDG1644050.1"/>
    </source>
</evidence>
<keyword evidence="5" id="KW-1185">Reference proteome</keyword>
<organism evidence="3 4">
    <name type="scientific">Klebsiella huaxiensis</name>
    <dbReference type="NCBI Taxonomy" id="2153354"/>
    <lineage>
        <taxon>Bacteria</taxon>
        <taxon>Pseudomonadati</taxon>
        <taxon>Pseudomonadota</taxon>
        <taxon>Gammaproteobacteria</taxon>
        <taxon>Enterobacterales</taxon>
        <taxon>Enterobacteriaceae</taxon>
        <taxon>Klebsiella/Raoultella group</taxon>
        <taxon>Klebsiella</taxon>
    </lineage>
</organism>
<evidence type="ECO:0000313" key="3">
    <source>
        <dbReference type="EMBL" id="VUS88454.1"/>
    </source>
</evidence>
<dbReference type="AlphaFoldDB" id="A0A564M3U0"/>
<keyword evidence="1" id="KW-0472">Membrane</keyword>
<dbReference type="EMBL" id="CABGGW010000045">
    <property type="protein sequence ID" value="VUS88454.1"/>
    <property type="molecule type" value="Genomic_DNA"/>
</dbReference>
<keyword evidence="1" id="KW-1133">Transmembrane helix</keyword>
<feature type="transmembrane region" description="Helical" evidence="1">
    <location>
        <begin position="116"/>
        <end position="137"/>
    </location>
</feature>
<accession>A0A564M3U0</accession>
<sequence length="217" mass="25291">MKKIIFVFWSLFSGYVLVTEYQYYRDSTVTTGVVSAIRYTSSGERRTSDTCTSFRGRTDCSALYEYDITWWEGNKSYIYHVEKEHTPPSKTICMNIVQGRPGIGKPCNSFFFNTSWVPFLIATWFIIAFISFTLLVHRKLHPELSKRPARTLYRVYNKKRHLVLETLDQQEALTFISNGYRISATVRHREIVGSGCKRSVIDCVTYFVRGRKGAERR</sequence>
<dbReference type="Proteomes" id="UP000317374">
    <property type="component" value="Unassembled WGS sequence"/>
</dbReference>
<keyword evidence="1" id="KW-0812">Transmembrane</keyword>
<name>A0A564M3U0_9ENTR</name>